<evidence type="ECO:0000313" key="2">
    <source>
        <dbReference type="Proteomes" id="UP001153069"/>
    </source>
</evidence>
<dbReference type="AlphaFoldDB" id="A0A9N8DW95"/>
<comment type="caution">
    <text evidence="1">The sequence shown here is derived from an EMBL/GenBank/DDBJ whole genome shotgun (WGS) entry which is preliminary data.</text>
</comment>
<evidence type="ECO:0000313" key="1">
    <source>
        <dbReference type="EMBL" id="CAB9509797.1"/>
    </source>
</evidence>
<name>A0A9N8DW95_9STRA</name>
<gene>
    <name evidence="1" type="ORF">SEMRO_405_G136260.1</name>
</gene>
<dbReference type="Proteomes" id="UP001153069">
    <property type="component" value="Unassembled WGS sequence"/>
</dbReference>
<organism evidence="1 2">
    <name type="scientific">Seminavis robusta</name>
    <dbReference type="NCBI Taxonomy" id="568900"/>
    <lineage>
        <taxon>Eukaryota</taxon>
        <taxon>Sar</taxon>
        <taxon>Stramenopiles</taxon>
        <taxon>Ochrophyta</taxon>
        <taxon>Bacillariophyta</taxon>
        <taxon>Bacillariophyceae</taxon>
        <taxon>Bacillariophycidae</taxon>
        <taxon>Naviculales</taxon>
        <taxon>Naviculaceae</taxon>
        <taxon>Seminavis</taxon>
    </lineage>
</organism>
<reference evidence="1" key="1">
    <citation type="submission" date="2020-06" db="EMBL/GenBank/DDBJ databases">
        <authorList>
            <consortium name="Plant Systems Biology data submission"/>
        </authorList>
    </citation>
    <scope>NUCLEOTIDE SEQUENCE</scope>
    <source>
        <strain evidence="1">D6</strain>
    </source>
</reference>
<dbReference type="EMBL" id="CAICTM010000404">
    <property type="protein sequence ID" value="CAB9509797.1"/>
    <property type="molecule type" value="Genomic_DNA"/>
</dbReference>
<keyword evidence="2" id="KW-1185">Reference proteome</keyword>
<accession>A0A9N8DW95</accession>
<proteinExistence type="predicted"/>
<sequence length="180" mass="20747">MTTPKPYYLRPNAEQQELNEFMKKLIPELDSEYAVTPMERGKWRMPEESSDDGTPCYIAALKPTGTMPDYIWMPKRKDLPAGYYHFYTQEAYIEVYHRLNKLGPLKQLLFTKDHPIQTKQDRKLHKKLKGLMYNRLITDVPSDVHAARMKVLNLQSQGGKAAAFGRAAYLPTLTTVILLG</sequence>
<protein>
    <submittedName>
        <fullName evidence="1">Uncharacterized protein</fullName>
    </submittedName>
</protein>